<protein>
    <recommendedName>
        <fullName evidence="4">Lipoprotein</fullName>
    </recommendedName>
</protein>
<evidence type="ECO:0008006" key="4">
    <source>
        <dbReference type="Google" id="ProtNLM"/>
    </source>
</evidence>
<feature type="compositionally biased region" description="Gly residues" evidence="1">
    <location>
        <begin position="19"/>
        <end position="28"/>
    </location>
</feature>
<reference evidence="2 3" key="1">
    <citation type="submission" date="2023-07" db="EMBL/GenBank/DDBJ databases">
        <title>Sequencing the genomes of 1000 actinobacteria strains.</title>
        <authorList>
            <person name="Klenk H.-P."/>
        </authorList>
    </citation>
    <scope>NUCLEOTIDE SEQUENCE [LARGE SCALE GENOMIC DNA]</scope>
    <source>
        <strain evidence="2 3">DSM 44388</strain>
    </source>
</reference>
<proteinExistence type="predicted"/>
<evidence type="ECO:0000256" key="1">
    <source>
        <dbReference type="SAM" id="MobiDB-lite"/>
    </source>
</evidence>
<name>A0ABT9P5R5_9ACTN</name>
<feature type="region of interest" description="Disordered" evidence="1">
    <location>
        <begin position="19"/>
        <end position="39"/>
    </location>
</feature>
<evidence type="ECO:0000313" key="3">
    <source>
        <dbReference type="Proteomes" id="UP001235712"/>
    </source>
</evidence>
<organism evidence="2 3">
    <name type="scientific">Kineosporia succinea</name>
    <dbReference type="NCBI Taxonomy" id="84632"/>
    <lineage>
        <taxon>Bacteria</taxon>
        <taxon>Bacillati</taxon>
        <taxon>Actinomycetota</taxon>
        <taxon>Actinomycetes</taxon>
        <taxon>Kineosporiales</taxon>
        <taxon>Kineosporiaceae</taxon>
        <taxon>Kineosporia</taxon>
    </lineage>
</organism>
<gene>
    <name evidence="2" type="ORF">J2S57_003645</name>
</gene>
<evidence type="ECO:0000313" key="2">
    <source>
        <dbReference type="EMBL" id="MDP9827896.1"/>
    </source>
</evidence>
<accession>A0ABT9P5R5</accession>
<sequence length="179" mass="18177">MKRFVVAVAAVGLAVTGCGGGSSSGGGADASTIEKTPQTTWSPGAAQAAELGKIKLELVGLKNSTTAKAAESRTEQMIALEKLLTSMATDAGADGIGQVACSVMPVQLLTYGEKDYAELIAMTLGAYWTSAVKAVDSGAYTSFAAVKLDEKTSAACPDVRADVLKASGLGSLNELYFGN</sequence>
<dbReference type="PROSITE" id="PS51257">
    <property type="entry name" value="PROKAR_LIPOPROTEIN"/>
    <property type="match status" value="1"/>
</dbReference>
<dbReference type="EMBL" id="JAUSQZ010000001">
    <property type="protein sequence ID" value="MDP9827896.1"/>
    <property type="molecule type" value="Genomic_DNA"/>
</dbReference>
<comment type="caution">
    <text evidence="2">The sequence shown here is derived from an EMBL/GenBank/DDBJ whole genome shotgun (WGS) entry which is preliminary data.</text>
</comment>
<dbReference type="RefSeq" id="WP_307244520.1">
    <property type="nucleotide sequence ID" value="NZ_JAUSQZ010000001.1"/>
</dbReference>
<keyword evidence="3" id="KW-1185">Reference proteome</keyword>
<dbReference type="Proteomes" id="UP001235712">
    <property type="component" value="Unassembled WGS sequence"/>
</dbReference>